<evidence type="ECO:0000313" key="1">
    <source>
        <dbReference type="EMBL" id="KAH9421889.1"/>
    </source>
</evidence>
<gene>
    <name evidence="1" type="ORF">DERP_002179</name>
</gene>
<reference evidence="1 2" key="2">
    <citation type="journal article" date="2022" name="Mol. Biol. Evol.">
        <title>Comparative Genomics Reveals Insights into the Divergent Evolution of Astigmatic Mites and Household Pest Adaptations.</title>
        <authorList>
            <person name="Xiong Q."/>
            <person name="Wan A.T."/>
            <person name="Liu X."/>
            <person name="Fung C.S."/>
            <person name="Xiao X."/>
            <person name="Malainual N."/>
            <person name="Hou J."/>
            <person name="Wang L."/>
            <person name="Wang M."/>
            <person name="Yang K.Y."/>
            <person name="Cui Y."/>
            <person name="Leung E.L."/>
            <person name="Nong W."/>
            <person name="Shin S.K."/>
            <person name="Au S.W."/>
            <person name="Jeong K.Y."/>
            <person name="Chew F.T."/>
            <person name="Hui J.H."/>
            <person name="Leung T.F."/>
            <person name="Tungtrongchitr A."/>
            <person name="Zhong N."/>
            <person name="Liu Z."/>
            <person name="Tsui S.K."/>
        </authorList>
    </citation>
    <scope>NUCLEOTIDE SEQUENCE [LARGE SCALE GENOMIC DNA]</scope>
    <source>
        <strain evidence="1">Derp</strain>
    </source>
</reference>
<accession>A0ABQ8JH33</accession>
<evidence type="ECO:0000313" key="2">
    <source>
        <dbReference type="Proteomes" id="UP000887458"/>
    </source>
</evidence>
<comment type="caution">
    <text evidence="1">The sequence shown here is derived from an EMBL/GenBank/DDBJ whole genome shotgun (WGS) entry which is preliminary data.</text>
</comment>
<dbReference type="EMBL" id="NJHN03000037">
    <property type="protein sequence ID" value="KAH9421889.1"/>
    <property type="molecule type" value="Genomic_DNA"/>
</dbReference>
<dbReference type="Proteomes" id="UP000887458">
    <property type="component" value="Unassembled WGS sequence"/>
</dbReference>
<organism evidence="1 2">
    <name type="scientific">Dermatophagoides pteronyssinus</name>
    <name type="common">European house dust mite</name>
    <dbReference type="NCBI Taxonomy" id="6956"/>
    <lineage>
        <taxon>Eukaryota</taxon>
        <taxon>Metazoa</taxon>
        <taxon>Ecdysozoa</taxon>
        <taxon>Arthropoda</taxon>
        <taxon>Chelicerata</taxon>
        <taxon>Arachnida</taxon>
        <taxon>Acari</taxon>
        <taxon>Acariformes</taxon>
        <taxon>Sarcoptiformes</taxon>
        <taxon>Astigmata</taxon>
        <taxon>Psoroptidia</taxon>
        <taxon>Analgoidea</taxon>
        <taxon>Pyroglyphidae</taxon>
        <taxon>Dermatophagoidinae</taxon>
        <taxon>Dermatophagoides</taxon>
    </lineage>
</organism>
<protein>
    <submittedName>
        <fullName evidence="1">Uncharacterized protein</fullName>
    </submittedName>
</protein>
<keyword evidence="2" id="KW-1185">Reference proteome</keyword>
<proteinExistence type="predicted"/>
<sequence length="63" mass="7153">MKKSKYPNSHDNDDYQIESKIKSILNFLAGIVNNNSRWLCSDRSVVGLNILQSCKSNLITIPK</sequence>
<name>A0ABQ8JH33_DERPT</name>
<reference evidence="1 2" key="1">
    <citation type="journal article" date="2018" name="J. Allergy Clin. Immunol.">
        <title>High-quality assembly of Dermatophagoides pteronyssinus genome and transcriptome reveals a wide range of novel allergens.</title>
        <authorList>
            <person name="Liu X.Y."/>
            <person name="Yang K.Y."/>
            <person name="Wang M.Q."/>
            <person name="Kwok J.S."/>
            <person name="Zeng X."/>
            <person name="Yang Z."/>
            <person name="Xiao X.J."/>
            <person name="Lau C.P."/>
            <person name="Li Y."/>
            <person name="Huang Z.M."/>
            <person name="Ba J.G."/>
            <person name="Yim A.K."/>
            <person name="Ouyang C.Y."/>
            <person name="Ngai S.M."/>
            <person name="Chan T.F."/>
            <person name="Leung E.L."/>
            <person name="Liu L."/>
            <person name="Liu Z.G."/>
            <person name="Tsui S.K."/>
        </authorList>
    </citation>
    <scope>NUCLEOTIDE SEQUENCE [LARGE SCALE GENOMIC DNA]</scope>
    <source>
        <strain evidence="1">Derp</strain>
    </source>
</reference>